<evidence type="ECO:0000256" key="1">
    <source>
        <dbReference type="SAM" id="Phobius"/>
    </source>
</evidence>
<name>A0A8S5LHG3_9CAUD</name>
<organism evidence="2">
    <name type="scientific">Myoviridae sp. ctbwh6</name>
    <dbReference type="NCBI Taxonomy" id="2827611"/>
    <lineage>
        <taxon>Viruses</taxon>
        <taxon>Duplodnaviria</taxon>
        <taxon>Heunggongvirae</taxon>
        <taxon>Uroviricota</taxon>
        <taxon>Caudoviricetes</taxon>
    </lineage>
</organism>
<dbReference type="InterPro" id="IPR042047">
    <property type="entry name" value="SleB_dom1"/>
</dbReference>
<proteinExistence type="predicted"/>
<protein>
    <submittedName>
        <fullName evidence="2">Cell Wall Hydrolase</fullName>
    </submittedName>
</protein>
<dbReference type="GO" id="GO:0016787">
    <property type="term" value="F:hydrolase activity"/>
    <property type="evidence" value="ECO:0007669"/>
    <property type="project" value="UniProtKB-KW"/>
</dbReference>
<keyword evidence="1" id="KW-1133">Transmembrane helix</keyword>
<evidence type="ECO:0000313" key="2">
    <source>
        <dbReference type="EMBL" id="DAD69541.1"/>
    </source>
</evidence>
<dbReference type="EMBL" id="BK015852">
    <property type="protein sequence ID" value="DAD69541.1"/>
    <property type="molecule type" value="Genomic_DNA"/>
</dbReference>
<reference evidence="2" key="1">
    <citation type="journal article" date="2021" name="Proc. Natl. Acad. Sci. U.S.A.">
        <title>A Catalog of Tens of Thousands of Viruses from Human Metagenomes Reveals Hidden Associations with Chronic Diseases.</title>
        <authorList>
            <person name="Tisza M.J."/>
            <person name="Buck C.B."/>
        </authorList>
    </citation>
    <scope>NUCLEOTIDE SEQUENCE</scope>
    <source>
        <strain evidence="2">Ctbwh6</strain>
    </source>
</reference>
<keyword evidence="1" id="KW-0472">Membrane</keyword>
<feature type="transmembrane region" description="Helical" evidence="1">
    <location>
        <begin position="21"/>
        <end position="42"/>
    </location>
</feature>
<accession>A0A8S5LHG3</accession>
<dbReference type="Gene3D" id="1.10.10.2520">
    <property type="entry name" value="Cell wall hydrolase SleB, domain 1"/>
    <property type="match status" value="1"/>
</dbReference>
<sequence length="220" mass="24415">MESQVLNRAARRAQQARQRRWRTASMLLTGVVVIACSAGFLMGAGANGGVIAGDAPEQIVSTAVPTDVPAETPPETTPEPVEEVAGELPYTEDEIVILCKTVYGEALVTNSDMEMSAVVWCILNRVDDTSGQYPDTITGVVTKSQFHGYEADHPVTERIEWLVRDVLDRWVTERNGATDVGRTLPSEYLFFTGDGWHNHFRTEWQGGTRWDWSLPNPYES</sequence>
<keyword evidence="1" id="KW-0812">Transmembrane</keyword>
<keyword evidence="2" id="KW-0378">Hydrolase</keyword>